<evidence type="ECO:0000256" key="3">
    <source>
        <dbReference type="ARBA" id="ARBA00025466"/>
    </source>
</evidence>
<evidence type="ECO:0000259" key="5">
    <source>
        <dbReference type="Pfam" id="PF13873"/>
    </source>
</evidence>
<accession>A0A8K0JVP1</accession>
<dbReference type="PANTHER" id="PTHR21411:SF0">
    <property type="entry name" value="REGULATORY PROTEIN ZESTE"/>
    <property type="match status" value="1"/>
</dbReference>
<dbReference type="EMBL" id="KZ308163">
    <property type="protein sequence ID" value="KAG8223525.1"/>
    <property type="molecule type" value="Genomic_DNA"/>
</dbReference>
<feature type="domain" description="Myb/SANT-like DNA-binding" evidence="5">
    <location>
        <begin position="57"/>
        <end position="127"/>
    </location>
</feature>
<dbReference type="AlphaFoldDB" id="A0A8K0JVP1"/>
<protein>
    <recommendedName>
        <fullName evidence="2">Regulatory protein zeste</fullName>
    </recommendedName>
</protein>
<evidence type="ECO:0000256" key="4">
    <source>
        <dbReference type="SAM" id="MobiDB-lite"/>
    </source>
</evidence>
<dbReference type="InterPro" id="IPR028002">
    <property type="entry name" value="Myb_DNA-bind_5"/>
</dbReference>
<keyword evidence="7" id="KW-1185">Reference proteome</keyword>
<gene>
    <name evidence="6" type="ORF">J437_LFUL002575</name>
</gene>
<feature type="region of interest" description="Disordered" evidence="4">
    <location>
        <begin position="182"/>
        <end position="207"/>
    </location>
</feature>
<dbReference type="Pfam" id="PF13873">
    <property type="entry name" value="Myb_DNA-bind_5"/>
    <property type="match status" value="1"/>
</dbReference>
<comment type="function">
    <text evidence="3">Involved in transvection phenomena (= synapsis-dependent gene expression), where the synaptic pairing of chromosomes carrying genes with which zeste interacts influences the expression of these genes. Zeste binds to DNA and stimulates transcription from a nearby promoter.</text>
</comment>
<sequence length="411" mass="46962">MHLIENCFKEKSEIDKKNKPYQETALNGIHPFSRLYDRPMFWGVNNKMSKKVQRILFTLDEKKVLLALIDKYRHILESKKTDAVSQDGKRKIWDRICHDFNMYKCVTHRTVAQLKKCWDNIKTRAKQDKTGALRRKLGAIGLQNSALSHSLSHQIEDMMPTIRVPSLWDTDAENKQIMPASSMETWPANPSGSQPATPSSSASTPSPLAQILSSMATNQVMEMESTPKEEAITCPDDQTADEMDSHGMPEQYCQTTVSQMSPEPLSPYSTGEMGSGESVRWEGRRSCLDLLPGESDTRELETRLAMLDEEREQRRVEHRLRVRELESRVAAADADLLRAQAQRELAAGERVRAEEMYRLHLRNLRQQHRLLVARLSLRKVPWTSTINTAVQVPPTLGDQHDEEARETTDQL</sequence>
<dbReference type="PANTHER" id="PTHR21411">
    <property type="entry name" value="APONTIC"/>
    <property type="match status" value="1"/>
</dbReference>
<reference evidence="6" key="1">
    <citation type="submission" date="2013-04" db="EMBL/GenBank/DDBJ databases">
        <authorList>
            <person name="Qu J."/>
            <person name="Murali S.C."/>
            <person name="Bandaranaike D."/>
            <person name="Bellair M."/>
            <person name="Blankenburg K."/>
            <person name="Chao H."/>
            <person name="Dinh H."/>
            <person name="Doddapaneni H."/>
            <person name="Downs B."/>
            <person name="Dugan-Rocha S."/>
            <person name="Elkadiri S."/>
            <person name="Gnanaolivu R.D."/>
            <person name="Hernandez B."/>
            <person name="Javaid M."/>
            <person name="Jayaseelan J.C."/>
            <person name="Lee S."/>
            <person name="Li M."/>
            <person name="Ming W."/>
            <person name="Munidasa M."/>
            <person name="Muniz J."/>
            <person name="Nguyen L."/>
            <person name="Ongeri F."/>
            <person name="Osuji N."/>
            <person name="Pu L.-L."/>
            <person name="Puazo M."/>
            <person name="Qu C."/>
            <person name="Quiroz J."/>
            <person name="Raj R."/>
            <person name="Weissenberger G."/>
            <person name="Xin Y."/>
            <person name="Zou X."/>
            <person name="Han Y."/>
            <person name="Richards S."/>
            <person name="Worley K."/>
            <person name="Muzny D."/>
            <person name="Gibbs R."/>
        </authorList>
    </citation>
    <scope>NUCLEOTIDE SEQUENCE</scope>
    <source>
        <strain evidence="6">Sampled in the wild</strain>
    </source>
</reference>
<evidence type="ECO:0000256" key="2">
    <source>
        <dbReference type="ARBA" id="ARBA00016807"/>
    </source>
</evidence>
<reference evidence="6" key="2">
    <citation type="submission" date="2017-10" db="EMBL/GenBank/DDBJ databases">
        <title>Ladona fulva Genome sequencing and assembly.</title>
        <authorList>
            <person name="Murali S."/>
            <person name="Richards S."/>
            <person name="Bandaranaike D."/>
            <person name="Bellair M."/>
            <person name="Blankenburg K."/>
            <person name="Chao H."/>
            <person name="Dinh H."/>
            <person name="Doddapaneni H."/>
            <person name="Dugan-Rocha S."/>
            <person name="Elkadiri S."/>
            <person name="Gnanaolivu R."/>
            <person name="Hernandez B."/>
            <person name="Skinner E."/>
            <person name="Javaid M."/>
            <person name="Lee S."/>
            <person name="Li M."/>
            <person name="Ming W."/>
            <person name="Munidasa M."/>
            <person name="Muniz J."/>
            <person name="Nguyen L."/>
            <person name="Hughes D."/>
            <person name="Osuji N."/>
            <person name="Pu L.-L."/>
            <person name="Puazo M."/>
            <person name="Qu C."/>
            <person name="Quiroz J."/>
            <person name="Raj R."/>
            <person name="Weissenberger G."/>
            <person name="Xin Y."/>
            <person name="Zou X."/>
            <person name="Han Y."/>
            <person name="Worley K."/>
            <person name="Muzny D."/>
            <person name="Gibbs R."/>
        </authorList>
    </citation>
    <scope>NUCLEOTIDE SEQUENCE</scope>
    <source>
        <strain evidence="6">Sampled in the wild</strain>
    </source>
</reference>
<proteinExistence type="predicted"/>
<name>A0A8K0JVP1_LADFU</name>
<feature type="compositionally biased region" description="Basic and acidic residues" evidence="4">
    <location>
        <begin position="398"/>
        <end position="411"/>
    </location>
</feature>
<evidence type="ECO:0000313" key="7">
    <source>
        <dbReference type="Proteomes" id="UP000792457"/>
    </source>
</evidence>
<evidence type="ECO:0000313" key="6">
    <source>
        <dbReference type="EMBL" id="KAG8223525.1"/>
    </source>
</evidence>
<comment type="caution">
    <text evidence="6">The sequence shown here is derived from an EMBL/GenBank/DDBJ whole genome shotgun (WGS) entry which is preliminary data.</text>
</comment>
<evidence type="ECO:0000256" key="1">
    <source>
        <dbReference type="ARBA" id="ARBA00011764"/>
    </source>
</evidence>
<organism evidence="6 7">
    <name type="scientific">Ladona fulva</name>
    <name type="common">Scarce chaser dragonfly</name>
    <name type="synonym">Libellula fulva</name>
    <dbReference type="NCBI Taxonomy" id="123851"/>
    <lineage>
        <taxon>Eukaryota</taxon>
        <taxon>Metazoa</taxon>
        <taxon>Ecdysozoa</taxon>
        <taxon>Arthropoda</taxon>
        <taxon>Hexapoda</taxon>
        <taxon>Insecta</taxon>
        <taxon>Pterygota</taxon>
        <taxon>Palaeoptera</taxon>
        <taxon>Odonata</taxon>
        <taxon>Epiprocta</taxon>
        <taxon>Anisoptera</taxon>
        <taxon>Libelluloidea</taxon>
        <taxon>Libellulidae</taxon>
        <taxon>Ladona</taxon>
    </lineage>
</organism>
<dbReference type="OrthoDB" id="3066195at2759"/>
<feature type="compositionally biased region" description="Low complexity" evidence="4">
    <location>
        <begin position="190"/>
        <end position="207"/>
    </location>
</feature>
<comment type="subunit">
    <text evidence="1">Self-associates forming complexes of several hundred monomers.</text>
</comment>
<feature type="region of interest" description="Disordered" evidence="4">
    <location>
        <begin position="392"/>
        <end position="411"/>
    </location>
</feature>
<dbReference type="Proteomes" id="UP000792457">
    <property type="component" value="Unassembled WGS sequence"/>
</dbReference>